<evidence type="ECO:0000313" key="4">
    <source>
        <dbReference type="Proteomes" id="UP000663760"/>
    </source>
</evidence>
<dbReference type="PANTHER" id="PTHR31459">
    <property type="match status" value="1"/>
</dbReference>
<dbReference type="OrthoDB" id="588983at2759"/>
<evidence type="ECO:0000313" key="3">
    <source>
        <dbReference type="EMBL" id="CAA7402708.1"/>
    </source>
</evidence>
<protein>
    <recommendedName>
        <fullName evidence="2">Water stress and hypersensitive response domain-containing protein</fullName>
    </recommendedName>
</protein>
<dbReference type="EMBL" id="LR746272">
    <property type="protein sequence ID" value="CAA7402708.1"/>
    <property type="molecule type" value="Genomic_DNA"/>
</dbReference>
<proteinExistence type="inferred from homology"/>
<sequence length="151" mass="16674">MTHLMDKAKGFLVEKVAHIKKPEAKLADVDFTHVSRDSATLLCKLDVVNPYDHDLPICEISYSFKSADKVIASGTVPDPGSLRANDQTRVDVPIKVPYDFLFSIAKDVGRDWDIDYEIAVGLTVDLPLIGSFTIPLTKKGEVKLPTLSDVF</sequence>
<dbReference type="PANTHER" id="PTHR31459:SF19">
    <property type="entry name" value="DESICCATION-RELATED PROTEIN LEA14-RELATED"/>
    <property type="match status" value="1"/>
</dbReference>
<dbReference type="GO" id="GO:0005829">
    <property type="term" value="C:cytosol"/>
    <property type="evidence" value="ECO:0007669"/>
    <property type="project" value="TreeGrafter"/>
</dbReference>
<accession>A0A7I8L070</accession>
<dbReference type="InterPro" id="IPR013990">
    <property type="entry name" value="WHy-dom"/>
</dbReference>
<dbReference type="Proteomes" id="UP000663760">
    <property type="component" value="Chromosome 9"/>
</dbReference>
<gene>
    <name evidence="3" type="ORF">SI8410_09013386</name>
</gene>
<evidence type="ECO:0000259" key="2">
    <source>
        <dbReference type="SMART" id="SM00769"/>
    </source>
</evidence>
<dbReference type="Pfam" id="PF03168">
    <property type="entry name" value="LEA_2"/>
    <property type="match status" value="1"/>
</dbReference>
<evidence type="ECO:0000256" key="1">
    <source>
        <dbReference type="ARBA" id="ARBA00005960"/>
    </source>
</evidence>
<dbReference type="Gene3D" id="2.60.40.1820">
    <property type="match status" value="1"/>
</dbReference>
<comment type="similarity">
    <text evidence="1">Belongs to the LEA type 2 family.</text>
</comment>
<dbReference type="SUPFAM" id="SSF117070">
    <property type="entry name" value="LEA14-like"/>
    <property type="match status" value="1"/>
</dbReference>
<feature type="domain" description="Water stress and hypersensitive response" evidence="2">
    <location>
        <begin position="24"/>
        <end position="141"/>
    </location>
</feature>
<reference evidence="3" key="1">
    <citation type="submission" date="2020-02" db="EMBL/GenBank/DDBJ databases">
        <authorList>
            <person name="Scholz U."/>
            <person name="Mascher M."/>
            <person name="Fiebig A."/>
        </authorList>
    </citation>
    <scope>NUCLEOTIDE SEQUENCE</scope>
</reference>
<dbReference type="InterPro" id="IPR045043">
    <property type="entry name" value="Lea14-like"/>
</dbReference>
<dbReference type="FunFam" id="2.60.40.1820:FF:000001">
    <property type="entry name" value="Desiccation protectant protein Lea14-like"/>
    <property type="match status" value="1"/>
</dbReference>
<dbReference type="AlphaFoldDB" id="A0A7I8L070"/>
<organism evidence="3 4">
    <name type="scientific">Spirodela intermedia</name>
    <name type="common">Intermediate duckweed</name>
    <dbReference type="NCBI Taxonomy" id="51605"/>
    <lineage>
        <taxon>Eukaryota</taxon>
        <taxon>Viridiplantae</taxon>
        <taxon>Streptophyta</taxon>
        <taxon>Embryophyta</taxon>
        <taxon>Tracheophyta</taxon>
        <taxon>Spermatophyta</taxon>
        <taxon>Magnoliopsida</taxon>
        <taxon>Liliopsida</taxon>
        <taxon>Araceae</taxon>
        <taxon>Lemnoideae</taxon>
        <taxon>Spirodela</taxon>
    </lineage>
</organism>
<dbReference type="SMART" id="SM00769">
    <property type="entry name" value="WHy"/>
    <property type="match status" value="1"/>
</dbReference>
<keyword evidence="4" id="KW-1185">Reference proteome</keyword>
<dbReference type="GO" id="GO:0009269">
    <property type="term" value="P:response to desiccation"/>
    <property type="evidence" value="ECO:0007669"/>
    <property type="project" value="InterPro"/>
</dbReference>
<dbReference type="InterPro" id="IPR004864">
    <property type="entry name" value="LEA_2"/>
</dbReference>
<name>A0A7I8L070_SPIIN</name>